<dbReference type="EMBL" id="JBHRYN010000005">
    <property type="protein sequence ID" value="MFC3700505.1"/>
    <property type="molecule type" value="Genomic_DNA"/>
</dbReference>
<evidence type="ECO:0000313" key="2">
    <source>
        <dbReference type="EMBL" id="MFC3700505.1"/>
    </source>
</evidence>
<dbReference type="RefSeq" id="WP_377362105.1">
    <property type="nucleotide sequence ID" value="NZ_JBHRYN010000005.1"/>
</dbReference>
<feature type="signal peptide" evidence="1">
    <location>
        <begin position="1"/>
        <end position="24"/>
    </location>
</feature>
<feature type="chain" id="PRO_5046516533" evidence="1">
    <location>
        <begin position="25"/>
        <end position="181"/>
    </location>
</feature>
<organism evidence="2 3">
    <name type="scientific">Reinekea marina</name>
    <dbReference type="NCBI Taxonomy" id="1310421"/>
    <lineage>
        <taxon>Bacteria</taxon>
        <taxon>Pseudomonadati</taxon>
        <taxon>Pseudomonadota</taxon>
        <taxon>Gammaproteobacteria</taxon>
        <taxon>Oceanospirillales</taxon>
        <taxon>Saccharospirillaceae</taxon>
        <taxon>Reinekea</taxon>
    </lineage>
</organism>
<keyword evidence="3" id="KW-1185">Reference proteome</keyword>
<sequence length="181" mass="19782">MTLKSFRRQKLTAFALTLPLLLTACFESKSDNSSSSGDVKQGQFIESAVGGLRYVTPSREGITAIDKGTFEYLEGESVSFYLGELLLGQVEGKNIVSPFDLVGIEPLTGDALYPALLNTEQLTPMQKVLGIATLLQTLDRDNNLENGIDIPTHISAMFTENSLDFTADIKNLKHSQNLSSY</sequence>
<evidence type="ECO:0000313" key="3">
    <source>
        <dbReference type="Proteomes" id="UP001595710"/>
    </source>
</evidence>
<evidence type="ECO:0000256" key="1">
    <source>
        <dbReference type="SAM" id="SignalP"/>
    </source>
</evidence>
<reference evidence="3" key="1">
    <citation type="journal article" date="2019" name="Int. J. Syst. Evol. Microbiol.">
        <title>The Global Catalogue of Microorganisms (GCM) 10K type strain sequencing project: providing services to taxonomists for standard genome sequencing and annotation.</title>
        <authorList>
            <consortium name="The Broad Institute Genomics Platform"/>
            <consortium name="The Broad Institute Genome Sequencing Center for Infectious Disease"/>
            <person name="Wu L."/>
            <person name="Ma J."/>
        </authorList>
    </citation>
    <scope>NUCLEOTIDE SEQUENCE [LARGE SCALE GENOMIC DNA]</scope>
    <source>
        <strain evidence="3">CECT 8288</strain>
    </source>
</reference>
<gene>
    <name evidence="2" type="ORF">ACFOND_02550</name>
</gene>
<name>A0ABV7WPP3_9GAMM</name>
<dbReference type="Proteomes" id="UP001595710">
    <property type="component" value="Unassembled WGS sequence"/>
</dbReference>
<accession>A0ABV7WPP3</accession>
<dbReference type="PROSITE" id="PS51257">
    <property type="entry name" value="PROKAR_LIPOPROTEIN"/>
    <property type="match status" value="1"/>
</dbReference>
<proteinExistence type="predicted"/>
<protein>
    <submittedName>
        <fullName evidence="2">Uncharacterized protein</fullName>
    </submittedName>
</protein>
<keyword evidence="1" id="KW-0732">Signal</keyword>
<comment type="caution">
    <text evidence="2">The sequence shown here is derived from an EMBL/GenBank/DDBJ whole genome shotgun (WGS) entry which is preliminary data.</text>
</comment>